<evidence type="ECO:0000313" key="2">
    <source>
        <dbReference type="Proteomes" id="UP001143910"/>
    </source>
</evidence>
<comment type="caution">
    <text evidence="1">The sequence shown here is derived from an EMBL/GenBank/DDBJ whole genome shotgun (WGS) entry which is preliminary data.</text>
</comment>
<accession>A0ACC1MBW5</accession>
<protein>
    <submittedName>
        <fullName evidence="1">Uncharacterized protein</fullName>
    </submittedName>
</protein>
<proteinExistence type="predicted"/>
<gene>
    <name evidence="1" type="ORF">NQ176_g11336</name>
</gene>
<dbReference type="EMBL" id="JANJQO010003775">
    <property type="protein sequence ID" value="KAJ2956211.1"/>
    <property type="molecule type" value="Genomic_DNA"/>
</dbReference>
<reference evidence="1" key="1">
    <citation type="submission" date="2022-08" db="EMBL/GenBank/DDBJ databases">
        <title>Genome Sequence of Lecanicillium fungicola.</title>
        <authorList>
            <person name="Buettner E."/>
        </authorList>
    </citation>
    <scope>NUCLEOTIDE SEQUENCE</scope>
    <source>
        <strain evidence="1">Babe33</strain>
    </source>
</reference>
<dbReference type="Proteomes" id="UP001143910">
    <property type="component" value="Unassembled WGS sequence"/>
</dbReference>
<organism evidence="1 2">
    <name type="scientific">Zarea fungicola</name>
    <dbReference type="NCBI Taxonomy" id="93591"/>
    <lineage>
        <taxon>Eukaryota</taxon>
        <taxon>Fungi</taxon>
        <taxon>Dikarya</taxon>
        <taxon>Ascomycota</taxon>
        <taxon>Pezizomycotina</taxon>
        <taxon>Sordariomycetes</taxon>
        <taxon>Hypocreomycetidae</taxon>
        <taxon>Hypocreales</taxon>
        <taxon>Cordycipitaceae</taxon>
        <taxon>Zarea</taxon>
    </lineage>
</organism>
<name>A0ACC1MBW5_9HYPO</name>
<evidence type="ECO:0000313" key="1">
    <source>
        <dbReference type="EMBL" id="KAJ2956211.1"/>
    </source>
</evidence>
<sequence>MCQSATSTTLTAKYTSPTNEAFAIDTTLPSATAPSKSTSTTTEKTGYLGTLRAAVTQAQATINKELTVRMDEDRARDAPTGASVGTAVDEDKEEENYGEEVQEEEG</sequence>
<keyword evidence="2" id="KW-1185">Reference proteome</keyword>